<evidence type="ECO:0000313" key="5">
    <source>
        <dbReference type="Proteomes" id="UP000318995"/>
    </source>
</evidence>
<dbReference type="RefSeq" id="WP_146574845.1">
    <property type="nucleotide sequence ID" value="NZ_SJPH01000005.1"/>
</dbReference>
<gene>
    <name evidence="4" type="ORF">Pla111_24970</name>
</gene>
<dbReference type="PANTHER" id="PTHR23150">
    <property type="entry name" value="SULFATASE MODIFYING FACTOR 1, 2"/>
    <property type="match status" value="1"/>
</dbReference>
<feature type="domain" description="Sulfatase-modifying factor enzyme-like" evidence="2">
    <location>
        <begin position="50"/>
        <end position="304"/>
    </location>
</feature>
<dbReference type="SUPFAM" id="SSF56436">
    <property type="entry name" value="C-type lectin-like"/>
    <property type="match status" value="1"/>
</dbReference>
<dbReference type="PANTHER" id="PTHR23150:SF19">
    <property type="entry name" value="FORMYLGLYCINE-GENERATING ENZYME"/>
    <property type="match status" value="1"/>
</dbReference>
<evidence type="ECO:0000259" key="3">
    <source>
        <dbReference type="Pfam" id="PF07589"/>
    </source>
</evidence>
<feature type="signal peptide" evidence="1">
    <location>
        <begin position="1"/>
        <end position="21"/>
    </location>
</feature>
<dbReference type="Pfam" id="PF03781">
    <property type="entry name" value="FGE-sulfatase"/>
    <property type="match status" value="1"/>
</dbReference>
<protein>
    <submittedName>
        <fullName evidence="4">Formylglycine-generating sulfatase enzyme</fullName>
    </submittedName>
</protein>
<dbReference type="InterPro" id="IPR005532">
    <property type="entry name" value="SUMF_dom"/>
</dbReference>
<evidence type="ECO:0000259" key="2">
    <source>
        <dbReference type="Pfam" id="PF03781"/>
    </source>
</evidence>
<dbReference type="Pfam" id="PF07589">
    <property type="entry name" value="PEP-CTERM"/>
    <property type="match status" value="1"/>
</dbReference>
<keyword evidence="1" id="KW-0732">Signal</keyword>
<sequence precursor="true">MIRTLIPTLLLSAVAALPAAAGTVSFDFAPVGNAGNAADPQTGFGAVSYNYAISTTEVTNTQYTEFLNAVAATDSFGGADPTLYNTSMGGSSRGGISRSGVPGSYTYATKPNMADKPVNYVSFFDAMRFTNWLNNGQGSGDTETGAYTIGSGSDEVRSTSAKFWIPSEDEWYKAAYHDASAGTAGVYFDYATGSDSVPTIATADSVGDISNPGAGVVNYNRGADWNGQDGNVTTVGSAGLASASPYGTFDQNGNVVEWNEAVFSSSFRGLRGGSWFTSSDILRAVNQNLSLPTNEFSDVGFRVATVPEPSSVLMGALAAAGVLGRRRA</sequence>
<reference evidence="4 5" key="1">
    <citation type="submission" date="2019-02" db="EMBL/GenBank/DDBJ databases">
        <title>Deep-cultivation of Planctomycetes and their phenomic and genomic characterization uncovers novel biology.</title>
        <authorList>
            <person name="Wiegand S."/>
            <person name="Jogler M."/>
            <person name="Boedeker C."/>
            <person name="Pinto D."/>
            <person name="Vollmers J."/>
            <person name="Rivas-Marin E."/>
            <person name="Kohn T."/>
            <person name="Peeters S.H."/>
            <person name="Heuer A."/>
            <person name="Rast P."/>
            <person name="Oberbeckmann S."/>
            <person name="Bunk B."/>
            <person name="Jeske O."/>
            <person name="Meyerdierks A."/>
            <person name="Storesund J.E."/>
            <person name="Kallscheuer N."/>
            <person name="Luecker S."/>
            <person name="Lage O.M."/>
            <person name="Pohl T."/>
            <person name="Merkel B.J."/>
            <person name="Hornburger P."/>
            <person name="Mueller R.-W."/>
            <person name="Bruemmer F."/>
            <person name="Labrenz M."/>
            <person name="Spormann A.M."/>
            <person name="Op Den Camp H."/>
            <person name="Overmann J."/>
            <person name="Amann R."/>
            <person name="Jetten M.S.M."/>
            <person name="Mascher T."/>
            <person name="Medema M.H."/>
            <person name="Devos D.P."/>
            <person name="Kaster A.-K."/>
            <person name="Ovreas L."/>
            <person name="Rohde M."/>
            <person name="Galperin M.Y."/>
            <person name="Jogler C."/>
        </authorList>
    </citation>
    <scope>NUCLEOTIDE SEQUENCE [LARGE SCALE GENOMIC DNA]</scope>
    <source>
        <strain evidence="4 5">Pla111</strain>
    </source>
</reference>
<dbReference type="InterPro" id="IPR042095">
    <property type="entry name" value="SUMF_sf"/>
</dbReference>
<dbReference type="AlphaFoldDB" id="A0A5C5VYN2"/>
<dbReference type="Gene3D" id="3.90.1580.10">
    <property type="entry name" value="paralog of FGE (formylglycine-generating enzyme)"/>
    <property type="match status" value="1"/>
</dbReference>
<comment type="caution">
    <text evidence="4">The sequence shown here is derived from an EMBL/GenBank/DDBJ whole genome shotgun (WGS) entry which is preliminary data.</text>
</comment>
<dbReference type="OrthoDB" id="581243at2"/>
<feature type="domain" description="Ice-binding protein C-terminal" evidence="3">
    <location>
        <begin position="305"/>
        <end position="327"/>
    </location>
</feature>
<proteinExistence type="predicted"/>
<accession>A0A5C5VYN2</accession>
<dbReference type="InterPro" id="IPR051043">
    <property type="entry name" value="Sulfatase_Mod_Factor_Kinase"/>
</dbReference>
<dbReference type="EMBL" id="SJPH01000005">
    <property type="protein sequence ID" value="TWT42859.1"/>
    <property type="molecule type" value="Genomic_DNA"/>
</dbReference>
<evidence type="ECO:0000313" key="4">
    <source>
        <dbReference type="EMBL" id="TWT42859.1"/>
    </source>
</evidence>
<organism evidence="4 5">
    <name type="scientific">Botrimarina hoheduenensis</name>
    <dbReference type="NCBI Taxonomy" id="2528000"/>
    <lineage>
        <taxon>Bacteria</taxon>
        <taxon>Pseudomonadati</taxon>
        <taxon>Planctomycetota</taxon>
        <taxon>Planctomycetia</taxon>
        <taxon>Pirellulales</taxon>
        <taxon>Lacipirellulaceae</taxon>
        <taxon>Botrimarina</taxon>
    </lineage>
</organism>
<evidence type="ECO:0000256" key="1">
    <source>
        <dbReference type="SAM" id="SignalP"/>
    </source>
</evidence>
<name>A0A5C5VYN2_9BACT</name>
<feature type="chain" id="PRO_5022872847" evidence="1">
    <location>
        <begin position="22"/>
        <end position="328"/>
    </location>
</feature>
<dbReference type="GO" id="GO:0120147">
    <property type="term" value="F:formylglycine-generating oxidase activity"/>
    <property type="evidence" value="ECO:0007669"/>
    <property type="project" value="TreeGrafter"/>
</dbReference>
<dbReference type="Proteomes" id="UP000318995">
    <property type="component" value="Unassembled WGS sequence"/>
</dbReference>
<keyword evidence="5" id="KW-1185">Reference proteome</keyword>
<dbReference type="InterPro" id="IPR013424">
    <property type="entry name" value="Ice-binding_C"/>
</dbReference>
<dbReference type="InterPro" id="IPR016187">
    <property type="entry name" value="CTDL_fold"/>
</dbReference>